<name>C9YBN6_CURXX</name>
<reference evidence="1" key="1">
    <citation type="journal article" date="2010" name="Nature">
        <title>The dynamic genome of Hydra.</title>
        <authorList>
            <person name="Chapman J.A."/>
            <person name="Kirkness E.F."/>
            <person name="Simakov O."/>
            <person name="Hampson S.E."/>
            <person name="Mitros T."/>
            <person name="Weinmaier T."/>
            <person name="Rattei T."/>
            <person name="Balasubramanian P.G."/>
            <person name="Borman J."/>
            <person name="Busam D."/>
            <person name="Disbennett K."/>
            <person name="Pfannkoch C."/>
            <person name="Sumin N."/>
            <person name="Sutton G."/>
            <person name="Viswanathan L."/>
            <person name="Walenz B."/>
            <person name="Goodstein D.M."/>
            <person name="Hellsten U."/>
            <person name="Kawashima T."/>
            <person name="Prochnik S.E."/>
            <person name="Putnam N.H."/>
            <person name="Shu S."/>
            <person name="Blumberg B."/>
            <person name="Dana C.E."/>
            <person name="Gee L."/>
            <person name="Kibler D.F."/>
            <person name="Law L."/>
            <person name="Lindgens D."/>
            <person name="Martinez D.E."/>
            <person name="Peng J."/>
            <person name="Wigge P.A."/>
            <person name="Bertulat B."/>
            <person name="Guder C."/>
            <person name="Nakamura Y."/>
            <person name="Ozbek S."/>
            <person name="Watanabe H."/>
            <person name="Khalturin K."/>
            <person name="Hemmrich G."/>
            <person name="Franke A."/>
            <person name="Augustin R."/>
            <person name="Fraune S."/>
            <person name="Hayakawa E."/>
            <person name="Hayakawa S."/>
            <person name="Hirose M."/>
            <person name="Hwang J."/>
            <person name="Ikeo K."/>
            <person name="Nishimiya-Fujisawa C."/>
            <person name="Ogura A."/>
            <person name="Takahashi T."/>
            <person name="Steinmetz P.R."/>
            <person name="Zhang X."/>
            <person name="Aufschnaiter R."/>
            <person name="Eder M.K."/>
            <person name="Gorny A.K."/>
            <person name="Salvenmoser W."/>
            <person name="Heimberg A.M."/>
            <person name="Wheeler B.M."/>
            <person name="Peterson K.J."/>
            <person name="Boettger A."/>
            <person name="Tischler P."/>
            <person name="Wolf A."/>
            <person name="Gojobori T."/>
            <person name="Remington K.A."/>
            <person name="Strausberg R.L."/>
            <person name="Venter J."/>
            <person name="Technau U."/>
            <person name="Hobmayer B."/>
            <person name="Bosch T.C."/>
            <person name="Holstein T.W."/>
            <person name="Fujisawa T."/>
            <person name="Bode H.R."/>
            <person name="David C.N."/>
            <person name="Rokhsar D.S."/>
            <person name="Steele R.E."/>
        </authorList>
    </citation>
    <scope>NUCLEOTIDE SEQUENCE</scope>
</reference>
<accession>C9YBN6</accession>
<dbReference type="EMBL" id="FN543104">
    <property type="protein sequence ID" value="CBA30081.1"/>
    <property type="molecule type" value="Genomic_DNA"/>
</dbReference>
<organism evidence="1">
    <name type="scientific">Curvibacter symbiont subsp. Hydra magnipapillata</name>
    <dbReference type="NCBI Taxonomy" id="667019"/>
    <lineage>
        <taxon>Bacteria</taxon>
        <taxon>Pseudomonadati</taxon>
        <taxon>Pseudomonadota</taxon>
        <taxon>Betaproteobacteria</taxon>
        <taxon>Burkholderiales</taxon>
        <taxon>Comamonadaceae</taxon>
        <taxon>Curvibacter</taxon>
    </lineage>
</organism>
<evidence type="ECO:0008006" key="2">
    <source>
        <dbReference type="Google" id="ProtNLM"/>
    </source>
</evidence>
<sequence>MPIEYGMLADDDFKERFIAGSLVIDCPNILLKRNGDGPGQEKFEAAGQLAVNPKFGARATLIFDALEDTFAEVIEEKLDKRDRTVFGQITPGDYELAATDNMGNVWRNANVFVNRDIVYGKVHVIAECGRIHCQHPGEGPVPWTRIVMVDELDFPFRGIPHMNGESAGKVGALSVGYAYRRGADSLVYYELWGEAENTTAMPANFEIRLLEAVRFATGVQAFWVMLETYNSGMVTVELCGAATFGKGLMPPPLRHEGSEEAFYALMDCYFKYACESAGDKPLAPMSVKLAGLRSVSDAGYAEVFALHVGATAEAVLLEEYFKELGAPSNEALQAQMIMVGAIGKTGLRKELIDRGTQMLGGFASRSATDKLAHLEKLAAIEKGELGNWKKLRNTFAHGLEVHKRKMSDQTLLDKSLAGLCLVYKLAFLRIGYDGPYTDYTTIGWPNRSYDPKLFRNMIAELGKRVPPDPGSPAGPRRFAAFVSRLWKLCLLGQRQQ</sequence>
<evidence type="ECO:0000313" key="1">
    <source>
        <dbReference type="EMBL" id="CBA30081.1"/>
    </source>
</evidence>
<dbReference type="AlphaFoldDB" id="C9YBN6"/>
<proteinExistence type="predicted"/>
<protein>
    <recommendedName>
        <fullName evidence="2">ApeA N-terminal domain-containing protein</fullName>
    </recommendedName>
</protein>
<gene>
    <name evidence="1" type="ORF">Csp_A15370</name>
</gene>